<dbReference type="Proteomes" id="UP000053789">
    <property type="component" value="Unassembled WGS sequence"/>
</dbReference>
<evidence type="ECO:0000313" key="1">
    <source>
        <dbReference type="EMBL" id="KIW87922.1"/>
    </source>
</evidence>
<organism evidence="1 2">
    <name type="scientific">Cladophialophora bantiana (strain ATCC 10958 / CBS 173.52 / CDC B-1940 / NIH 8579)</name>
    <name type="common">Xylohypha bantiana</name>
    <dbReference type="NCBI Taxonomy" id="1442370"/>
    <lineage>
        <taxon>Eukaryota</taxon>
        <taxon>Fungi</taxon>
        <taxon>Dikarya</taxon>
        <taxon>Ascomycota</taxon>
        <taxon>Pezizomycotina</taxon>
        <taxon>Eurotiomycetes</taxon>
        <taxon>Chaetothyriomycetidae</taxon>
        <taxon>Chaetothyriales</taxon>
        <taxon>Herpotrichiellaceae</taxon>
        <taxon>Cladophialophora</taxon>
    </lineage>
</organism>
<dbReference type="EMBL" id="KN847001">
    <property type="protein sequence ID" value="KIW87922.1"/>
    <property type="molecule type" value="Genomic_DNA"/>
</dbReference>
<protein>
    <recommendedName>
        <fullName evidence="3">Major facilitator superfamily (MFS) profile domain-containing protein</fullName>
    </recommendedName>
</protein>
<dbReference type="OrthoDB" id="5215911at2759"/>
<keyword evidence="2" id="KW-1185">Reference proteome</keyword>
<sequence>MAVQCGIAIWSARVQNVADLMLVNILGRFVGALGEVMIQMTVADVFFVHQRGLMNSIYIWTLTIDLL</sequence>
<dbReference type="HOGENOM" id="CLU_2812133_0_0_1"/>
<gene>
    <name evidence="1" type="ORF">Z519_11507</name>
</gene>
<evidence type="ECO:0000313" key="2">
    <source>
        <dbReference type="Proteomes" id="UP000053789"/>
    </source>
</evidence>
<proteinExistence type="predicted"/>
<accession>A0A0D2FMJ2</accession>
<name>A0A0D2FMJ2_CLAB1</name>
<dbReference type="AlphaFoldDB" id="A0A0D2FMJ2"/>
<dbReference type="GeneID" id="27704435"/>
<dbReference type="VEuPathDB" id="FungiDB:Z519_11507"/>
<reference evidence="1" key="1">
    <citation type="submission" date="2015-01" db="EMBL/GenBank/DDBJ databases">
        <title>The Genome Sequence of Cladophialophora bantiana CBS 173.52.</title>
        <authorList>
            <consortium name="The Broad Institute Genomics Platform"/>
            <person name="Cuomo C."/>
            <person name="de Hoog S."/>
            <person name="Gorbushina A."/>
            <person name="Stielow B."/>
            <person name="Teixiera M."/>
            <person name="Abouelleil A."/>
            <person name="Chapman S.B."/>
            <person name="Priest M."/>
            <person name="Young S.K."/>
            <person name="Wortman J."/>
            <person name="Nusbaum C."/>
            <person name="Birren B."/>
        </authorList>
    </citation>
    <scope>NUCLEOTIDE SEQUENCE [LARGE SCALE GENOMIC DNA]</scope>
    <source>
        <strain evidence="1">CBS 173.52</strain>
    </source>
</reference>
<dbReference type="RefSeq" id="XP_016614591.1">
    <property type="nucleotide sequence ID" value="XM_016769218.1"/>
</dbReference>
<evidence type="ECO:0008006" key="3">
    <source>
        <dbReference type="Google" id="ProtNLM"/>
    </source>
</evidence>